<comment type="caution">
    <text evidence="6">The sequence shown here is derived from an EMBL/GenBank/DDBJ whole genome shotgun (WGS) entry which is preliminary data.</text>
</comment>
<dbReference type="PANTHER" id="PTHR10429:SF0">
    <property type="entry name" value="DNA-3-METHYLADENINE GLYCOSYLASE"/>
    <property type="match status" value="1"/>
</dbReference>
<dbReference type="InterPro" id="IPR003180">
    <property type="entry name" value="MPG"/>
</dbReference>
<dbReference type="InterPro" id="IPR011034">
    <property type="entry name" value="Formyl_transferase-like_C_sf"/>
</dbReference>
<protein>
    <recommendedName>
        <fullName evidence="5">Putative 3-methyladenine DNA glycosylase</fullName>
        <ecNumber evidence="5">3.2.2.-</ecNumber>
    </recommendedName>
</protein>
<evidence type="ECO:0000313" key="7">
    <source>
        <dbReference type="Proteomes" id="UP000018291"/>
    </source>
</evidence>
<dbReference type="CDD" id="cd00540">
    <property type="entry name" value="AAG"/>
    <property type="match status" value="1"/>
</dbReference>
<evidence type="ECO:0000256" key="4">
    <source>
        <dbReference type="ARBA" id="ARBA00023204"/>
    </source>
</evidence>
<dbReference type="AlphaFoldDB" id="R4YZA0"/>
<name>R4YZA0_9ACTN</name>
<organism evidence="6 7">
    <name type="scientific">Candidatus Neomicrothrix parvicella RN1</name>
    <dbReference type="NCBI Taxonomy" id="1229780"/>
    <lineage>
        <taxon>Bacteria</taxon>
        <taxon>Bacillati</taxon>
        <taxon>Actinomycetota</taxon>
        <taxon>Acidimicrobiia</taxon>
        <taxon>Acidimicrobiales</taxon>
        <taxon>Microthrixaceae</taxon>
        <taxon>Candidatus Neomicrothrix</taxon>
    </lineage>
</organism>
<evidence type="ECO:0000256" key="2">
    <source>
        <dbReference type="ARBA" id="ARBA00022763"/>
    </source>
</evidence>
<dbReference type="Gene3D" id="3.10.300.10">
    <property type="entry name" value="Methylpurine-DNA glycosylase (MPG)"/>
    <property type="match status" value="1"/>
</dbReference>
<dbReference type="GO" id="GO:0003677">
    <property type="term" value="F:DNA binding"/>
    <property type="evidence" value="ECO:0007669"/>
    <property type="project" value="InterPro"/>
</dbReference>
<dbReference type="Pfam" id="PF02245">
    <property type="entry name" value="Pur_DNA_glyco"/>
    <property type="match status" value="1"/>
</dbReference>
<keyword evidence="6" id="KW-0326">Glycosidase</keyword>
<evidence type="ECO:0000256" key="3">
    <source>
        <dbReference type="ARBA" id="ARBA00022801"/>
    </source>
</evidence>
<keyword evidence="4 5" id="KW-0234">DNA repair</keyword>
<dbReference type="GO" id="GO:0003905">
    <property type="term" value="F:alkylbase DNA N-glycosylase activity"/>
    <property type="evidence" value="ECO:0007669"/>
    <property type="project" value="InterPro"/>
</dbReference>
<dbReference type="InterPro" id="IPR036995">
    <property type="entry name" value="MPG_sf"/>
</dbReference>
<dbReference type="PANTHER" id="PTHR10429">
    <property type="entry name" value="DNA-3-METHYLADENINE GLYCOSYLASE"/>
    <property type="match status" value="1"/>
</dbReference>
<dbReference type="NCBIfam" id="NF002003">
    <property type="entry name" value="PRK00802.1-3"/>
    <property type="match status" value="1"/>
</dbReference>
<dbReference type="EC" id="3.2.2.-" evidence="5"/>
<evidence type="ECO:0000313" key="6">
    <source>
        <dbReference type="EMBL" id="CCM63740.1"/>
    </source>
</evidence>
<dbReference type="HOGENOM" id="CLU_060471_3_1_11"/>
<accession>R4YZA0</accession>
<proteinExistence type="inferred from homology"/>
<sequence length="213" mass="22285">MTAGSPGSWAPPPGEAGPLVVEVARALLGWRLISDVGLEDGDASLDARIMETEAYGSAEIHGGPNDPASHAFRGPTSRNRSMFGPAGCLYVYRSYGIHWCANVVVEPEGSAAAVLLRAAELSTGNPTVRRLMGQRRPKARCDTDWANGPGKLCAALAITGEHDGLDLFDPASPLRLVPPEPGSQPRGGAPAANVTPRIGISKAVDLPWRFTAA</sequence>
<dbReference type="SUPFAM" id="SSF50486">
    <property type="entry name" value="FMT C-terminal domain-like"/>
    <property type="match status" value="1"/>
</dbReference>
<dbReference type="eggNOG" id="COG2094">
    <property type="taxonomic scope" value="Bacteria"/>
</dbReference>
<keyword evidence="3 5" id="KW-0378">Hydrolase</keyword>
<dbReference type="NCBIfam" id="TIGR00567">
    <property type="entry name" value="3mg"/>
    <property type="match status" value="1"/>
</dbReference>
<evidence type="ECO:0000256" key="1">
    <source>
        <dbReference type="ARBA" id="ARBA00009232"/>
    </source>
</evidence>
<dbReference type="EMBL" id="CANL01000022">
    <property type="protein sequence ID" value="CCM63740.1"/>
    <property type="molecule type" value="Genomic_DNA"/>
</dbReference>
<keyword evidence="2 5" id="KW-0227">DNA damage</keyword>
<dbReference type="GO" id="GO:0006284">
    <property type="term" value="P:base-excision repair"/>
    <property type="evidence" value="ECO:0007669"/>
    <property type="project" value="InterPro"/>
</dbReference>
<comment type="similarity">
    <text evidence="1 5">Belongs to the DNA glycosylase MPG family.</text>
</comment>
<dbReference type="STRING" id="1229780.BN381_290108"/>
<evidence type="ECO:0000256" key="5">
    <source>
        <dbReference type="HAMAP-Rule" id="MF_00527"/>
    </source>
</evidence>
<gene>
    <name evidence="6" type="ORF">BN381_290108</name>
</gene>
<dbReference type="HAMAP" id="MF_00527">
    <property type="entry name" value="3MGH"/>
    <property type="match status" value="1"/>
</dbReference>
<keyword evidence="7" id="KW-1185">Reference proteome</keyword>
<dbReference type="Proteomes" id="UP000018291">
    <property type="component" value="Unassembled WGS sequence"/>
</dbReference>
<reference evidence="6 7" key="1">
    <citation type="journal article" date="2013" name="ISME J.">
        <title>Metabolic model for the filamentous 'Candidatus Microthrix parvicella' based on genomic and metagenomic analyses.</title>
        <authorList>
            <person name="Jon McIlroy S."/>
            <person name="Kristiansen R."/>
            <person name="Albertsen M."/>
            <person name="Michael Karst S."/>
            <person name="Rossetti S."/>
            <person name="Lund Nielsen J."/>
            <person name="Tandoi V."/>
            <person name="James Seviour R."/>
            <person name="Nielsen P.H."/>
        </authorList>
    </citation>
    <scope>NUCLEOTIDE SEQUENCE [LARGE SCALE GENOMIC DNA]</scope>
    <source>
        <strain evidence="6 7">RN1</strain>
    </source>
</reference>